<comment type="caution">
    <text evidence="1">The sequence shown here is derived from an EMBL/GenBank/DDBJ whole genome shotgun (WGS) entry which is preliminary data.</text>
</comment>
<proteinExistence type="predicted"/>
<dbReference type="AlphaFoldDB" id="A0A644ZNT4"/>
<name>A0A644ZNT4_9ZZZZ</name>
<reference evidence="1" key="1">
    <citation type="submission" date="2019-08" db="EMBL/GenBank/DDBJ databases">
        <authorList>
            <person name="Kucharzyk K."/>
            <person name="Murdoch R.W."/>
            <person name="Higgins S."/>
            <person name="Loffler F."/>
        </authorList>
    </citation>
    <scope>NUCLEOTIDE SEQUENCE</scope>
</reference>
<organism evidence="1">
    <name type="scientific">bioreactor metagenome</name>
    <dbReference type="NCBI Taxonomy" id="1076179"/>
    <lineage>
        <taxon>unclassified sequences</taxon>
        <taxon>metagenomes</taxon>
        <taxon>ecological metagenomes</taxon>
    </lineage>
</organism>
<gene>
    <name evidence="1" type="ORF">SDC9_89052</name>
</gene>
<protein>
    <recommendedName>
        <fullName evidence="2">WYL domain-containing protein</fullName>
    </recommendedName>
</protein>
<accession>A0A644ZNT4</accession>
<sequence length="287" mass="30040">MCAACGKKQIILYIKSILERYTDPGHRLSQGEIAELITKDYGLTVDRKTVARNLTALSELGVEIGLEGGAYLACRPVSDGVAIAAALSGLTLPEEFVSPTARAACLALGAKGPTADTEKLSMLSSAIEAGDRITFQCPTWAFSGYKPRGRGATLRPCALYWSPEGVRLAAEANAGVPCSVLTGPMTEVCRVAGRRRFSPPEREALLTALSGSPITATLLCSEAAAGRLAAFGSRSATTKDGVRVAVCAPPNELVELALMAGAKVLSPKSVKEAVVERLIALADLYTE</sequence>
<evidence type="ECO:0000313" key="1">
    <source>
        <dbReference type="EMBL" id="MPM42387.1"/>
    </source>
</evidence>
<evidence type="ECO:0008006" key="2">
    <source>
        <dbReference type="Google" id="ProtNLM"/>
    </source>
</evidence>
<dbReference type="EMBL" id="VSSQ01009712">
    <property type="protein sequence ID" value="MPM42387.1"/>
    <property type="molecule type" value="Genomic_DNA"/>
</dbReference>